<dbReference type="Pfam" id="PF07478">
    <property type="entry name" value="Dala_Dala_lig_C"/>
    <property type="match status" value="1"/>
</dbReference>
<dbReference type="SUPFAM" id="SSF52440">
    <property type="entry name" value="PreATP-grasp domain"/>
    <property type="match status" value="1"/>
</dbReference>
<evidence type="ECO:0000256" key="12">
    <source>
        <dbReference type="ARBA" id="ARBA00023316"/>
    </source>
</evidence>
<protein>
    <recommendedName>
        <fullName evidence="14">D-alanine--D-alanine ligase</fullName>
        <ecNumber evidence="14">6.3.2.4</ecNumber>
    </recommendedName>
    <alternativeName>
        <fullName evidence="14">D-Ala-D-Ala ligase</fullName>
    </alternativeName>
    <alternativeName>
        <fullName evidence="14">D-alanylalanine synthetase</fullName>
    </alternativeName>
</protein>
<comment type="catalytic activity">
    <reaction evidence="13 14">
        <text>2 D-alanine + ATP = D-alanyl-D-alanine + ADP + phosphate + H(+)</text>
        <dbReference type="Rhea" id="RHEA:11224"/>
        <dbReference type="ChEBI" id="CHEBI:15378"/>
        <dbReference type="ChEBI" id="CHEBI:30616"/>
        <dbReference type="ChEBI" id="CHEBI:43474"/>
        <dbReference type="ChEBI" id="CHEBI:57416"/>
        <dbReference type="ChEBI" id="CHEBI:57822"/>
        <dbReference type="ChEBI" id="CHEBI:456216"/>
        <dbReference type="EC" id="6.3.2.4"/>
    </reaction>
</comment>
<dbReference type="Pfam" id="PF01820">
    <property type="entry name" value="Dala_Dala_lig_N"/>
    <property type="match status" value="1"/>
</dbReference>
<evidence type="ECO:0000256" key="11">
    <source>
        <dbReference type="ARBA" id="ARBA00023211"/>
    </source>
</evidence>
<dbReference type="PIRSF" id="PIRSF039102">
    <property type="entry name" value="Ddl/VanB"/>
    <property type="match status" value="1"/>
</dbReference>
<feature type="active site" evidence="15">
    <location>
        <position position="203"/>
    </location>
</feature>
<name>A0A9X1YGD7_9BURK</name>
<keyword evidence="8 16" id="KW-0460">Magnesium</keyword>
<dbReference type="Gene3D" id="3.40.50.20">
    <property type="match status" value="1"/>
</dbReference>
<keyword evidence="9 14" id="KW-0133">Cell shape</keyword>
<dbReference type="NCBIfam" id="TIGR01205">
    <property type="entry name" value="D_ala_D_alaTIGR"/>
    <property type="match status" value="1"/>
</dbReference>
<comment type="pathway">
    <text evidence="14">Cell wall biogenesis; peptidoglycan biosynthesis.</text>
</comment>
<comment type="similarity">
    <text evidence="3 14">Belongs to the D-alanine--D-alanine ligase family.</text>
</comment>
<dbReference type="PROSITE" id="PS50975">
    <property type="entry name" value="ATP_GRASP"/>
    <property type="match status" value="1"/>
</dbReference>
<keyword evidence="7 17" id="KW-0067">ATP-binding</keyword>
<keyword evidence="20" id="KW-1185">Reference proteome</keyword>
<dbReference type="NCBIfam" id="NF002528">
    <property type="entry name" value="PRK01966.1-4"/>
    <property type="match status" value="1"/>
</dbReference>
<sequence>MIAKTQLPLEFATDSGTTLPPVVGLFFGGRSAEHVVSIRSAATLHAALRAAGYRVVPIGIERGGVWRYMPLASDAFHAAVDPRACAVTLAPGRAGQLLPCDGSGEAYDLPRIDVAFPALHGPFGEDGCLQGLFETCGLPYVGVGVLAGAVTMDKEVTKRLLMQAGLPVVPYRLHRRGAPLPTWQALSDSLGPRLYVKPASLGSSIGTAPADDEAAFERALAGALEHGDKVLIERRVIGRELECGVMDTEDGPVASVVGEIRTGTERAFYDYDAKYADDSTAIVDVPARLDAATGQRLRTMAVEAFRATGCRDLARVDFFLGEHGELFINELNTLPGFTSISLYPRMLEASGVPIKDQVTRLVELALARA</sequence>
<dbReference type="Gene3D" id="3.30.1490.20">
    <property type="entry name" value="ATP-grasp fold, A domain"/>
    <property type="match status" value="1"/>
</dbReference>
<comment type="subcellular location">
    <subcellularLocation>
        <location evidence="14">Cytoplasm</location>
    </subcellularLocation>
</comment>
<keyword evidence="14" id="KW-0963">Cytoplasm</keyword>
<evidence type="ECO:0000259" key="18">
    <source>
        <dbReference type="PROSITE" id="PS50975"/>
    </source>
</evidence>
<dbReference type="InterPro" id="IPR013815">
    <property type="entry name" value="ATP_grasp_subdomain_1"/>
</dbReference>
<dbReference type="HAMAP" id="MF_00047">
    <property type="entry name" value="Dala_Dala_lig"/>
    <property type="match status" value="1"/>
</dbReference>
<feature type="active site" evidence="15">
    <location>
        <position position="33"/>
    </location>
</feature>
<dbReference type="GO" id="GO:0071555">
    <property type="term" value="P:cell wall organization"/>
    <property type="evidence" value="ECO:0007669"/>
    <property type="project" value="UniProtKB-KW"/>
</dbReference>
<feature type="binding site" evidence="16">
    <location>
        <position position="332"/>
    </location>
    <ligand>
        <name>Mg(2+)</name>
        <dbReference type="ChEBI" id="CHEBI:18420"/>
        <label>2</label>
    </ligand>
</feature>
<evidence type="ECO:0000256" key="6">
    <source>
        <dbReference type="ARBA" id="ARBA00022741"/>
    </source>
</evidence>
<comment type="caution">
    <text evidence="19">The sequence shown here is derived from an EMBL/GenBank/DDBJ whole genome shotgun (WGS) entry which is preliminary data.</text>
</comment>
<keyword evidence="11 16" id="KW-0464">Manganese</keyword>
<accession>A0A9X1YGD7</accession>
<dbReference type="InterPro" id="IPR016185">
    <property type="entry name" value="PreATP-grasp_dom_sf"/>
</dbReference>
<dbReference type="GO" id="GO:0046872">
    <property type="term" value="F:metal ion binding"/>
    <property type="evidence" value="ECO:0007669"/>
    <property type="project" value="UniProtKB-KW"/>
</dbReference>
<evidence type="ECO:0000256" key="3">
    <source>
        <dbReference type="ARBA" id="ARBA00010871"/>
    </source>
</evidence>
<evidence type="ECO:0000256" key="14">
    <source>
        <dbReference type="HAMAP-Rule" id="MF_00047"/>
    </source>
</evidence>
<feature type="binding site" evidence="16">
    <location>
        <position position="330"/>
    </location>
    <ligand>
        <name>Mg(2+)</name>
        <dbReference type="ChEBI" id="CHEBI:18420"/>
        <label>1</label>
    </ligand>
</feature>
<evidence type="ECO:0000256" key="5">
    <source>
        <dbReference type="ARBA" id="ARBA00022723"/>
    </source>
</evidence>
<evidence type="ECO:0000256" key="16">
    <source>
        <dbReference type="PIRSR" id="PIRSR039102-3"/>
    </source>
</evidence>
<proteinExistence type="inferred from homology"/>
<dbReference type="InterPro" id="IPR011095">
    <property type="entry name" value="Dala_Dala_lig_C"/>
</dbReference>
<gene>
    <name evidence="14" type="primary">ddl</name>
    <name evidence="19" type="ORF">LPC04_07520</name>
</gene>
<evidence type="ECO:0000256" key="1">
    <source>
        <dbReference type="ARBA" id="ARBA00001936"/>
    </source>
</evidence>
<evidence type="ECO:0000256" key="8">
    <source>
        <dbReference type="ARBA" id="ARBA00022842"/>
    </source>
</evidence>
<dbReference type="PROSITE" id="PS00844">
    <property type="entry name" value="DALA_DALA_LIGASE_2"/>
    <property type="match status" value="1"/>
</dbReference>
<dbReference type="SUPFAM" id="SSF56059">
    <property type="entry name" value="Glutathione synthetase ATP-binding domain-like"/>
    <property type="match status" value="1"/>
</dbReference>
<dbReference type="Proteomes" id="UP001139353">
    <property type="component" value="Unassembled WGS sequence"/>
</dbReference>
<keyword evidence="10 14" id="KW-0573">Peptidoglycan synthesis</keyword>
<evidence type="ECO:0000256" key="4">
    <source>
        <dbReference type="ARBA" id="ARBA00022598"/>
    </source>
</evidence>
<dbReference type="GO" id="GO:0008360">
    <property type="term" value="P:regulation of cell shape"/>
    <property type="evidence" value="ECO:0007669"/>
    <property type="project" value="UniProtKB-KW"/>
</dbReference>
<feature type="binding site" evidence="16">
    <location>
        <position position="317"/>
    </location>
    <ligand>
        <name>Mg(2+)</name>
        <dbReference type="ChEBI" id="CHEBI:18420"/>
        <label>1</label>
    </ligand>
</feature>
<dbReference type="Gene3D" id="3.30.470.20">
    <property type="entry name" value="ATP-grasp fold, B domain"/>
    <property type="match status" value="1"/>
</dbReference>
<keyword evidence="4 14" id="KW-0436">Ligase</keyword>
<feature type="binding site" evidence="16">
    <location>
        <position position="330"/>
    </location>
    <ligand>
        <name>Mg(2+)</name>
        <dbReference type="ChEBI" id="CHEBI:18420"/>
        <label>2</label>
    </ligand>
</feature>
<dbReference type="RefSeq" id="WP_275681552.1">
    <property type="nucleotide sequence ID" value="NZ_JAJLJH010000001.1"/>
</dbReference>
<evidence type="ECO:0000256" key="2">
    <source>
        <dbReference type="ARBA" id="ARBA00003921"/>
    </source>
</evidence>
<comment type="cofactor">
    <cofactor evidence="16">
        <name>Mg(2+)</name>
        <dbReference type="ChEBI" id="CHEBI:18420"/>
    </cofactor>
    <cofactor evidence="16">
        <name>Mn(2+)</name>
        <dbReference type="ChEBI" id="CHEBI:29035"/>
    </cofactor>
    <text evidence="16">Binds 2 magnesium or manganese ions per subunit.</text>
</comment>
<dbReference type="FunFam" id="3.30.470.20:FF:000008">
    <property type="entry name" value="D-alanine--D-alanine ligase"/>
    <property type="match status" value="1"/>
</dbReference>
<evidence type="ECO:0000256" key="9">
    <source>
        <dbReference type="ARBA" id="ARBA00022960"/>
    </source>
</evidence>
<evidence type="ECO:0000256" key="17">
    <source>
        <dbReference type="PROSITE-ProRule" id="PRU00409"/>
    </source>
</evidence>
<reference evidence="19" key="1">
    <citation type="submission" date="2021-11" db="EMBL/GenBank/DDBJ databases">
        <title>BS-T2-15 a new species belonging to the Comamonadaceae family isolated from the soil of a French oak forest.</title>
        <authorList>
            <person name="Mieszkin S."/>
            <person name="Alain K."/>
        </authorList>
    </citation>
    <scope>NUCLEOTIDE SEQUENCE</scope>
    <source>
        <strain evidence="19">BS-T2-15</strain>
    </source>
</reference>
<dbReference type="EC" id="6.3.2.4" evidence="14"/>
<dbReference type="GO" id="GO:0008716">
    <property type="term" value="F:D-alanine-D-alanine ligase activity"/>
    <property type="evidence" value="ECO:0007669"/>
    <property type="project" value="UniProtKB-UniRule"/>
</dbReference>
<dbReference type="GO" id="GO:0005524">
    <property type="term" value="F:ATP binding"/>
    <property type="evidence" value="ECO:0007669"/>
    <property type="project" value="UniProtKB-UniRule"/>
</dbReference>
<organism evidence="19 20">
    <name type="scientific">Scleromatobacter humisilvae</name>
    <dbReference type="NCBI Taxonomy" id="2897159"/>
    <lineage>
        <taxon>Bacteria</taxon>
        <taxon>Pseudomonadati</taxon>
        <taxon>Pseudomonadota</taxon>
        <taxon>Betaproteobacteria</taxon>
        <taxon>Burkholderiales</taxon>
        <taxon>Sphaerotilaceae</taxon>
        <taxon>Scleromatobacter</taxon>
    </lineage>
</organism>
<feature type="domain" description="ATP-grasp" evidence="18">
    <location>
        <begin position="158"/>
        <end position="363"/>
    </location>
</feature>
<dbReference type="EMBL" id="JAJLJH010000001">
    <property type="protein sequence ID" value="MCK9685553.1"/>
    <property type="molecule type" value="Genomic_DNA"/>
</dbReference>
<dbReference type="InterPro" id="IPR000291">
    <property type="entry name" value="D-Ala_lig_Van_CS"/>
</dbReference>
<dbReference type="GO" id="GO:0009252">
    <property type="term" value="P:peptidoglycan biosynthetic process"/>
    <property type="evidence" value="ECO:0007669"/>
    <property type="project" value="UniProtKB-UniRule"/>
</dbReference>
<feature type="active site" evidence="15">
    <location>
        <position position="341"/>
    </location>
</feature>
<dbReference type="GO" id="GO:0005829">
    <property type="term" value="C:cytosol"/>
    <property type="evidence" value="ECO:0007669"/>
    <property type="project" value="TreeGrafter"/>
</dbReference>
<keyword evidence="6 17" id="KW-0547">Nucleotide-binding</keyword>
<dbReference type="InterPro" id="IPR011127">
    <property type="entry name" value="Dala_Dala_lig_N"/>
</dbReference>
<keyword evidence="12 14" id="KW-0961">Cell wall biogenesis/degradation</keyword>
<evidence type="ECO:0000256" key="15">
    <source>
        <dbReference type="PIRSR" id="PIRSR039102-1"/>
    </source>
</evidence>
<evidence type="ECO:0000256" key="7">
    <source>
        <dbReference type="ARBA" id="ARBA00022840"/>
    </source>
</evidence>
<evidence type="ECO:0000313" key="19">
    <source>
        <dbReference type="EMBL" id="MCK9685553.1"/>
    </source>
</evidence>
<keyword evidence="5 16" id="KW-0479">Metal-binding</keyword>
<dbReference type="InterPro" id="IPR005905">
    <property type="entry name" value="D_ala_D_ala"/>
</dbReference>
<evidence type="ECO:0000256" key="10">
    <source>
        <dbReference type="ARBA" id="ARBA00022984"/>
    </source>
</evidence>
<dbReference type="PANTHER" id="PTHR23132">
    <property type="entry name" value="D-ALANINE--D-ALANINE LIGASE"/>
    <property type="match status" value="1"/>
</dbReference>
<comment type="cofactor">
    <cofactor evidence="1">
        <name>Mn(2+)</name>
        <dbReference type="ChEBI" id="CHEBI:29035"/>
    </cofactor>
</comment>
<comment type="function">
    <text evidence="2 14">Cell wall formation.</text>
</comment>
<dbReference type="PROSITE" id="PS00843">
    <property type="entry name" value="DALA_DALA_LIGASE_1"/>
    <property type="match status" value="1"/>
</dbReference>
<dbReference type="PANTHER" id="PTHR23132:SF25">
    <property type="entry name" value="D-ALANINE--D-ALANINE LIGASE A"/>
    <property type="match status" value="1"/>
</dbReference>
<dbReference type="AlphaFoldDB" id="A0A9X1YGD7"/>
<evidence type="ECO:0000313" key="20">
    <source>
        <dbReference type="Proteomes" id="UP001139353"/>
    </source>
</evidence>
<evidence type="ECO:0000256" key="13">
    <source>
        <dbReference type="ARBA" id="ARBA00047614"/>
    </source>
</evidence>
<dbReference type="InterPro" id="IPR011761">
    <property type="entry name" value="ATP-grasp"/>
</dbReference>